<evidence type="ECO:0000256" key="7">
    <source>
        <dbReference type="ARBA" id="ARBA00022918"/>
    </source>
</evidence>
<dbReference type="EC" id="2.7.7.49" evidence="1"/>
<keyword evidence="3" id="KW-0548">Nucleotidyltransferase</keyword>
<evidence type="ECO:0000256" key="3">
    <source>
        <dbReference type="ARBA" id="ARBA00022695"/>
    </source>
</evidence>
<protein>
    <recommendedName>
        <fullName evidence="1">RNA-directed DNA polymerase</fullName>
        <ecNumber evidence="1">2.7.7.49</ecNumber>
    </recommendedName>
</protein>
<proteinExistence type="predicted"/>
<sequence length="695" mass="77538">MVTPPRDSVAEARSGPIALSKSIENLPDQQCDRGKRGDAPVERSDPDEITLVSSEYVAAPYCSTRDRTYKEESEPQEVHEIVTRAEIHETNQAEDGRQIYIDIAAMSQENRFFVNVQIGKFTYRALMDSGAQCCLAGPKMMQDLADRIRPSPTVIGFANSQDESSSGCLPVMLQVDREAGRVVLECVKILPVEMVLGADFGRCWKVDIGMGRDQWRSNDGPWHDFAKPGDTKMRNYAITAECAGITVKPKRESSWYSKAFTQRRGLCVGPRAGESFRCVEALLVGSSGAGETGLLEGVSIQTDASDYVVGAVLTQEYEDGEHPVYYVSRVLSRAEQRYTTTEKECLAVIWAIEKFRPYVEGSRFKVVTDHRALTWLRNFKDPQGRVARWAFKLMEYDFEIVYRKGSVHYVPDALSRAFDKEVCAFEKIEDEWYLKKRLDVQRERSKFKDWTIEDDMLYKRGRSALLDPVTNAENGWRLVVPAERRQRVLFDAHSLTSSGHLGAKKTYDDRAACEYWWPDGRQQRQQQRRAEAVVCSSGRWWWRREDPIGVLDGEWWERGGAELCTSLRQRGGKGQPRCGGRAGELSLQGRAWRLSVVTTRAGGDAGGGGLRRVASNLSGCPSGGGGDLGGLGGERRPRGFPLPPTGVAANRRLVEARSQAMATSQRAGLAPAHAVTRRGTSSEPRQQHRHGGGAV</sequence>
<dbReference type="InterPro" id="IPR050951">
    <property type="entry name" value="Retrovirus_Pol_polyprotein"/>
</dbReference>
<dbReference type="Gene3D" id="1.10.340.70">
    <property type="match status" value="1"/>
</dbReference>
<dbReference type="InterPro" id="IPR041588">
    <property type="entry name" value="Integrase_H2C2"/>
</dbReference>
<accession>A0A6H5J145</accession>
<dbReference type="GO" id="GO:0003964">
    <property type="term" value="F:RNA-directed DNA polymerase activity"/>
    <property type="evidence" value="ECO:0007669"/>
    <property type="project" value="UniProtKB-KW"/>
</dbReference>
<evidence type="ECO:0000313" key="11">
    <source>
        <dbReference type="EMBL" id="CAB0044193.1"/>
    </source>
</evidence>
<dbReference type="Gene3D" id="3.10.20.370">
    <property type="match status" value="1"/>
</dbReference>
<dbReference type="InterPro" id="IPR043502">
    <property type="entry name" value="DNA/RNA_pol_sf"/>
</dbReference>
<evidence type="ECO:0000313" key="12">
    <source>
        <dbReference type="Proteomes" id="UP000479190"/>
    </source>
</evidence>
<evidence type="ECO:0000256" key="4">
    <source>
        <dbReference type="ARBA" id="ARBA00022722"/>
    </source>
</evidence>
<reference evidence="11 12" key="1">
    <citation type="submission" date="2020-02" db="EMBL/GenBank/DDBJ databases">
        <authorList>
            <person name="Ferguson B K."/>
        </authorList>
    </citation>
    <scope>NUCLEOTIDE SEQUENCE [LARGE SCALE GENOMIC DNA]</scope>
</reference>
<dbReference type="PANTHER" id="PTHR37984:SF5">
    <property type="entry name" value="PROTEIN NYNRIN-LIKE"/>
    <property type="match status" value="1"/>
</dbReference>
<feature type="region of interest" description="Disordered" evidence="8">
    <location>
        <begin position="1"/>
        <end position="45"/>
    </location>
</feature>
<evidence type="ECO:0000256" key="5">
    <source>
        <dbReference type="ARBA" id="ARBA00022759"/>
    </source>
</evidence>
<feature type="domain" description="Integrase zinc-binding" evidence="10">
    <location>
        <begin position="480"/>
        <end position="523"/>
    </location>
</feature>
<dbReference type="InterPro" id="IPR021109">
    <property type="entry name" value="Peptidase_aspartic_dom_sf"/>
</dbReference>
<evidence type="ECO:0000259" key="10">
    <source>
        <dbReference type="Pfam" id="PF17921"/>
    </source>
</evidence>
<feature type="compositionally biased region" description="Basic and acidic residues" evidence="8">
    <location>
        <begin position="30"/>
        <end position="45"/>
    </location>
</feature>
<evidence type="ECO:0000256" key="2">
    <source>
        <dbReference type="ARBA" id="ARBA00022679"/>
    </source>
</evidence>
<dbReference type="EMBL" id="CADCXV010001407">
    <property type="protein sequence ID" value="CAB0044193.1"/>
    <property type="molecule type" value="Genomic_DNA"/>
</dbReference>
<dbReference type="GO" id="GO:0016787">
    <property type="term" value="F:hydrolase activity"/>
    <property type="evidence" value="ECO:0007669"/>
    <property type="project" value="UniProtKB-KW"/>
</dbReference>
<keyword evidence="12" id="KW-1185">Reference proteome</keyword>
<keyword evidence="4" id="KW-0540">Nuclease</keyword>
<evidence type="ECO:0000259" key="9">
    <source>
        <dbReference type="Pfam" id="PF17917"/>
    </source>
</evidence>
<evidence type="ECO:0000256" key="6">
    <source>
        <dbReference type="ARBA" id="ARBA00022801"/>
    </source>
</evidence>
<gene>
    <name evidence="11" type="ORF">TBRA_LOCUS15781</name>
</gene>
<dbReference type="InterPro" id="IPR041373">
    <property type="entry name" value="RT_RNaseH"/>
</dbReference>
<organism evidence="11 12">
    <name type="scientific">Trichogramma brassicae</name>
    <dbReference type="NCBI Taxonomy" id="86971"/>
    <lineage>
        <taxon>Eukaryota</taxon>
        <taxon>Metazoa</taxon>
        <taxon>Ecdysozoa</taxon>
        <taxon>Arthropoda</taxon>
        <taxon>Hexapoda</taxon>
        <taxon>Insecta</taxon>
        <taxon>Pterygota</taxon>
        <taxon>Neoptera</taxon>
        <taxon>Endopterygota</taxon>
        <taxon>Hymenoptera</taxon>
        <taxon>Apocrita</taxon>
        <taxon>Proctotrupomorpha</taxon>
        <taxon>Chalcidoidea</taxon>
        <taxon>Trichogrammatidae</taxon>
        <taxon>Trichogramma</taxon>
    </lineage>
</organism>
<dbReference type="Pfam" id="PF17917">
    <property type="entry name" value="RT_RNaseH"/>
    <property type="match status" value="1"/>
</dbReference>
<dbReference type="CDD" id="cd00303">
    <property type="entry name" value="retropepsin_like"/>
    <property type="match status" value="1"/>
</dbReference>
<feature type="region of interest" description="Disordered" evidence="8">
    <location>
        <begin position="660"/>
        <end position="695"/>
    </location>
</feature>
<feature type="compositionally biased region" description="Gly residues" evidence="8">
    <location>
        <begin position="621"/>
        <end position="632"/>
    </location>
</feature>
<feature type="domain" description="Reverse transcriptase RNase H-like" evidence="9">
    <location>
        <begin position="299"/>
        <end position="396"/>
    </location>
</feature>
<dbReference type="AlphaFoldDB" id="A0A6H5J145"/>
<dbReference type="CDD" id="cd09274">
    <property type="entry name" value="RNase_HI_RT_Ty3"/>
    <property type="match status" value="1"/>
</dbReference>
<dbReference type="FunFam" id="3.10.20.370:FF:000001">
    <property type="entry name" value="Retrovirus-related Pol polyprotein from transposon 17.6-like protein"/>
    <property type="match status" value="1"/>
</dbReference>
<dbReference type="OrthoDB" id="2286242at2759"/>
<evidence type="ECO:0000256" key="1">
    <source>
        <dbReference type="ARBA" id="ARBA00012493"/>
    </source>
</evidence>
<name>A0A6H5J145_9HYME</name>
<keyword evidence="2" id="KW-0808">Transferase</keyword>
<feature type="region of interest" description="Disordered" evidence="8">
    <location>
        <begin position="621"/>
        <end position="646"/>
    </location>
</feature>
<evidence type="ECO:0000256" key="8">
    <source>
        <dbReference type="SAM" id="MobiDB-lite"/>
    </source>
</evidence>
<keyword evidence="5" id="KW-0255">Endonuclease</keyword>
<dbReference type="Gene3D" id="2.40.70.10">
    <property type="entry name" value="Acid Proteases"/>
    <property type="match status" value="1"/>
</dbReference>
<dbReference type="SUPFAM" id="SSF56672">
    <property type="entry name" value="DNA/RNA polymerases"/>
    <property type="match status" value="1"/>
</dbReference>
<dbReference type="GO" id="GO:0004519">
    <property type="term" value="F:endonuclease activity"/>
    <property type="evidence" value="ECO:0007669"/>
    <property type="project" value="UniProtKB-KW"/>
</dbReference>
<keyword evidence="7" id="KW-0695">RNA-directed DNA polymerase</keyword>
<dbReference type="Proteomes" id="UP000479190">
    <property type="component" value="Unassembled WGS sequence"/>
</dbReference>
<dbReference type="PANTHER" id="PTHR37984">
    <property type="entry name" value="PROTEIN CBG26694"/>
    <property type="match status" value="1"/>
</dbReference>
<dbReference type="SUPFAM" id="SSF50630">
    <property type="entry name" value="Acid proteases"/>
    <property type="match status" value="1"/>
</dbReference>
<dbReference type="Pfam" id="PF17921">
    <property type="entry name" value="Integrase_H2C2"/>
    <property type="match status" value="1"/>
</dbReference>
<keyword evidence="6" id="KW-0378">Hydrolase</keyword>